<dbReference type="EMBL" id="AM743169">
    <property type="protein sequence ID" value="CAQ46625.1"/>
    <property type="molecule type" value="Genomic_DNA"/>
</dbReference>
<dbReference type="Proteomes" id="UP000008840">
    <property type="component" value="Chromosome"/>
</dbReference>
<evidence type="ECO:0000256" key="3">
    <source>
        <dbReference type="ARBA" id="ARBA00013194"/>
    </source>
</evidence>
<comment type="similarity">
    <text evidence="2">Belongs to the FKBP-type PPIase family.</text>
</comment>
<dbReference type="InterPro" id="IPR001179">
    <property type="entry name" value="PPIase_FKBP_dom"/>
</dbReference>
<reference evidence="8 9" key="1">
    <citation type="journal article" date="2008" name="Genome Biol.">
        <title>The complete genome, comparative and functional analysis of Stenotrophomonas maltophilia reveals an organism heavily shielded by drug resistance determinants.</title>
        <authorList>
            <person name="Crossman L.C."/>
            <person name="Gould V.C."/>
            <person name="Dow J.M."/>
            <person name="Vernikos G.S."/>
            <person name="Okazaki A."/>
            <person name="Sebaihia M."/>
            <person name="Saunders D."/>
            <person name="Arrowsmith C."/>
            <person name="Carver T."/>
            <person name="Peters N."/>
            <person name="Adlem E."/>
            <person name="Kerhornou A."/>
            <person name="Lord A."/>
            <person name="Murphy L."/>
            <person name="Seeger K."/>
            <person name="Squares R."/>
            <person name="Rutter S."/>
            <person name="Quail M.A."/>
            <person name="Rajandream M.A."/>
            <person name="Harris D."/>
            <person name="Churcher C."/>
            <person name="Bentley S.D."/>
            <person name="Parkhill J."/>
            <person name="Thomson N.R."/>
            <person name="Avison M.B."/>
        </authorList>
    </citation>
    <scope>NUCLEOTIDE SEQUENCE [LARGE SCALE GENOMIC DNA]</scope>
    <source>
        <strain evidence="8 9">K279a</strain>
    </source>
</reference>
<gene>
    <name evidence="8" type="ordered locus">Smlt3182</name>
</gene>
<keyword evidence="5 6" id="KW-0413">Isomerase</keyword>
<evidence type="ECO:0000313" key="8">
    <source>
        <dbReference type="EMBL" id="CAQ46625.1"/>
    </source>
</evidence>
<protein>
    <recommendedName>
        <fullName evidence="3 6">peptidylprolyl isomerase</fullName>
        <ecNumber evidence="3 6">5.2.1.8</ecNumber>
    </recommendedName>
</protein>
<dbReference type="PANTHER" id="PTHR43811:SF57">
    <property type="entry name" value="FKBP-TYPE PEPTIDYL-PROLYL CIS-TRANS ISOMERASE FKPA-RELATED"/>
    <property type="match status" value="1"/>
</dbReference>
<keyword evidence="9" id="KW-1185">Reference proteome</keyword>
<dbReference type="SUPFAM" id="SSF54534">
    <property type="entry name" value="FKBP-like"/>
    <property type="match status" value="1"/>
</dbReference>
<evidence type="ECO:0000256" key="5">
    <source>
        <dbReference type="ARBA" id="ARBA00023235"/>
    </source>
</evidence>
<comment type="catalytic activity">
    <reaction evidence="1 6">
        <text>[protein]-peptidylproline (omega=180) = [protein]-peptidylproline (omega=0)</text>
        <dbReference type="Rhea" id="RHEA:16237"/>
        <dbReference type="Rhea" id="RHEA-COMP:10747"/>
        <dbReference type="Rhea" id="RHEA-COMP:10748"/>
        <dbReference type="ChEBI" id="CHEBI:83833"/>
        <dbReference type="ChEBI" id="CHEBI:83834"/>
        <dbReference type="EC" id="5.2.1.8"/>
    </reaction>
</comment>
<dbReference type="Pfam" id="PF01346">
    <property type="entry name" value="FKBP_N"/>
    <property type="match status" value="2"/>
</dbReference>
<sequence>MPRHRRHACDNASFRADVGAQTLPGMQRMKMGMRGAAASVLILAMGTSGVALSQQSAAPAAAKETATLNSPKQKLGYAIGLDVAKSFTPIADEIDVAALRTAVERSFEGLQPQITQEQAKATDAALRQVVMARSGQQVPGMAPGSQPPKVDRVKVSQMIGSYSVGPSLAQLKDDIDVASLFDAISTGLTKGQPKMTEADATATIQAFMGSKQAEMQAKAAAAAQTNREEGNAFLARNKTQPGVVTTASGLQYQVIRPGSGERPLPSSKVRVNYEGKLLNGTVFDSSYGRQPAEFGLDQVIKGWTEGVALMPVGSKYRFWIPGNLAYGENGTPGGPIGPNATLTFDVELLGVLP</sequence>
<evidence type="ECO:0000259" key="7">
    <source>
        <dbReference type="PROSITE" id="PS50059"/>
    </source>
</evidence>
<dbReference type="GO" id="GO:0003755">
    <property type="term" value="F:peptidyl-prolyl cis-trans isomerase activity"/>
    <property type="evidence" value="ECO:0007669"/>
    <property type="project" value="UniProtKB-KW"/>
</dbReference>
<dbReference type="InterPro" id="IPR036944">
    <property type="entry name" value="PPIase_FKBP_N_sf"/>
</dbReference>
<dbReference type="InterPro" id="IPR000774">
    <property type="entry name" value="PPIase_FKBP_N"/>
</dbReference>
<dbReference type="PANTHER" id="PTHR43811">
    <property type="entry name" value="FKBP-TYPE PEPTIDYL-PROLYL CIS-TRANS ISOMERASE FKPA"/>
    <property type="match status" value="1"/>
</dbReference>
<evidence type="ECO:0000256" key="6">
    <source>
        <dbReference type="PROSITE-ProRule" id="PRU00277"/>
    </source>
</evidence>
<feature type="domain" description="PPIase FKBP-type" evidence="7">
    <location>
        <begin position="266"/>
        <end position="352"/>
    </location>
</feature>
<keyword evidence="4 6" id="KW-0697">Rotamase</keyword>
<dbReference type="AlphaFoldDB" id="B2FLB8"/>
<evidence type="ECO:0000313" key="9">
    <source>
        <dbReference type="Proteomes" id="UP000008840"/>
    </source>
</evidence>
<dbReference type="eggNOG" id="COG0545">
    <property type="taxonomic scope" value="Bacteria"/>
</dbReference>
<accession>B2FLB8</accession>
<dbReference type="Gene3D" id="3.10.50.40">
    <property type="match status" value="1"/>
</dbReference>
<dbReference type="InterPro" id="IPR046357">
    <property type="entry name" value="PPIase_dom_sf"/>
</dbReference>
<evidence type="ECO:0000256" key="2">
    <source>
        <dbReference type="ARBA" id="ARBA00006577"/>
    </source>
</evidence>
<dbReference type="EnsemblBacteria" id="CAQ46625">
    <property type="protein sequence ID" value="CAQ46625"/>
    <property type="gene ID" value="Smlt3182"/>
</dbReference>
<evidence type="ECO:0000256" key="4">
    <source>
        <dbReference type="ARBA" id="ARBA00023110"/>
    </source>
</evidence>
<dbReference type="HOGENOM" id="CLU_013615_0_0_6"/>
<dbReference type="KEGG" id="sml:Smlt3182"/>
<dbReference type="EC" id="5.2.1.8" evidence="3 6"/>
<dbReference type="Pfam" id="PF00254">
    <property type="entry name" value="FKBP_C"/>
    <property type="match status" value="1"/>
</dbReference>
<proteinExistence type="inferred from homology"/>
<dbReference type="PROSITE" id="PS50059">
    <property type="entry name" value="FKBP_PPIASE"/>
    <property type="match status" value="1"/>
</dbReference>
<organism evidence="8 9">
    <name type="scientific">Stenotrophomonas maltophilia (strain K279a)</name>
    <dbReference type="NCBI Taxonomy" id="522373"/>
    <lineage>
        <taxon>Bacteria</taxon>
        <taxon>Pseudomonadati</taxon>
        <taxon>Pseudomonadota</taxon>
        <taxon>Gammaproteobacteria</taxon>
        <taxon>Lysobacterales</taxon>
        <taxon>Lysobacteraceae</taxon>
        <taxon>Stenotrophomonas</taxon>
        <taxon>Stenotrophomonas maltophilia group</taxon>
    </lineage>
</organism>
<evidence type="ECO:0000256" key="1">
    <source>
        <dbReference type="ARBA" id="ARBA00000971"/>
    </source>
</evidence>
<dbReference type="Gene3D" id="1.10.287.460">
    <property type="entry name" value="Peptidyl-prolyl cis-trans isomerase, FKBP-type, N-terminal domain"/>
    <property type="match status" value="2"/>
</dbReference>
<dbReference type="GO" id="GO:0006457">
    <property type="term" value="P:protein folding"/>
    <property type="evidence" value="ECO:0007669"/>
    <property type="project" value="InterPro"/>
</dbReference>
<name>B2FLB8_STRMK</name>